<accession>A0A0G0Z7U4</accession>
<keyword evidence="3" id="KW-0808">Transferase</keyword>
<sequence length="502" mass="56192">MKKEHLMKTLREPIRFLNREEMETIHRNALRILAEIGMKIDHDEALDYLQAAGCKIDHCKKIVKFPSDVVQKFVDKMKSDFKSRNEPGKMAVRYSHVRFRRENFCVHEDFTASAGGFCVHIFDLHGIRRSGTLQDTRDSLKLVAQLDQITYSGIPIAAQDIPVALRPITMAAELVKHTDKLGGIEAFNTFDIEYICRIAEVARGGREELKKNPILVGYAEARTPLAIDRNMCEIMIEYIKRGMPQSLDTMPNAGATAPMNPAGALTLGIAETLGGLVLGYTIDKDACMTIDVTPSFSDMGTGIFKYAGAERAPLIGARIQMISEYYGCPSGVHGGKTDTCVPDIRCGVEKAVSMIMPILCGAVGFGTLGQLENGATFSPIQLVMDNEIVRYVRRAITGFEVTDKSINVDIIKEIGIGGNYLQTEDTLNQFREFLNLSPFFKVQPWGIRNELDEVNRWERMAHKKTQELLKNEFMSPLNRDQILEIDKIVDEAAKKLHEQGQI</sequence>
<dbReference type="InterPro" id="IPR010426">
    <property type="entry name" value="MTTB_MeTrfase"/>
</dbReference>
<comment type="similarity">
    <text evidence="1">Belongs to the trimethylamine methyltransferase family.</text>
</comment>
<protein>
    <submittedName>
        <fullName evidence="4">Trimethylamine</fullName>
    </submittedName>
</protein>
<evidence type="ECO:0000313" key="5">
    <source>
        <dbReference type="Proteomes" id="UP000034875"/>
    </source>
</evidence>
<organism evidence="4 5">
    <name type="scientific">candidate division CPR1 bacterium GW2011_GWA2_42_17</name>
    <dbReference type="NCBI Taxonomy" id="1618341"/>
    <lineage>
        <taxon>Bacteria</taxon>
        <taxon>candidate division CPR1</taxon>
    </lineage>
</organism>
<reference evidence="4 5" key="1">
    <citation type="journal article" date="2015" name="Nature">
        <title>rRNA introns, odd ribosomes, and small enigmatic genomes across a large radiation of phyla.</title>
        <authorList>
            <person name="Brown C.T."/>
            <person name="Hug L.A."/>
            <person name="Thomas B.C."/>
            <person name="Sharon I."/>
            <person name="Castelle C.J."/>
            <person name="Singh A."/>
            <person name="Wilkins M.J."/>
            <person name="Williams K.H."/>
            <person name="Banfield J.F."/>
        </authorList>
    </citation>
    <scope>NUCLEOTIDE SEQUENCE [LARGE SCALE GENOMIC DNA]</scope>
</reference>
<comment type="caution">
    <text evidence="4">The sequence shown here is derived from an EMBL/GenBank/DDBJ whole genome shotgun (WGS) entry which is preliminary data.</text>
</comment>
<dbReference type="Proteomes" id="UP000034875">
    <property type="component" value="Unassembled WGS sequence"/>
</dbReference>
<evidence type="ECO:0000313" key="4">
    <source>
        <dbReference type="EMBL" id="KKS44684.1"/>
    </source>
</evidence>
<evidence type="ECO:0000256" key="3">
    <source>
        <dbReference type="ARBA" id="ARBA00022679"/>
    </source>
</evidence>
<dbReference type="InterPro" id="IPR038601">
    <property type="entry name" value="MttB-like_sf"/>
</dbReference>
<keyword evidence="2" id="KW-0489">Methyltransferase</keyword>
<dbReference type="EMBL" id="LCCZ01000002">
    <property type="protein sequence ID" value="KKS44684.1"/>
    <property type="molecule type" value="Genomic_DNA"/>
</dbReference>
<evidence type="ECO:0000256" key="1">
    <source>
        <dbReference type="ARBA" id="ARBA00007137"/>
    </source>
</evidence>
<gene>
    <name evidence="4" type="ORF">UV05_C0002G0016</name>
</gene>
<dbReference type="GO" id="GO:0015948">
    <property type="term" value="P:methanogenesis"/>
    <property type="evidence" value="ECO:0007669"/>
    <property type="project" value="InterPro"/>
</dbReference>
<dbReference type="GO" id="GO:0032259">
    <property type="term" value="P:methylation"/>
    <property type="evidence" value="ECO:0007669"/>
    <property type="project" value="UniProtKB-KW"/>
</dbReference>
<dbReference type="Pfam" id="PF06253">
    <property type="entry name" value="MTTB"/>
    <property type="match status" value="1"/>
</dbReference>
<dbReference type="Gene3D" id="3.20.20.480">
    <property type="entry name" value="Trimethylamine methyltransferase-like"/>
    <property type="match status" value="1"/>
</dbReference>
<name>A0A0G0Z7U4_9BACT</name>
<dbReference type="GO" id="GO:0008168">
    <property type="term" value="F:methyltransferase activity"/>
    <property type="evidence" value="ECO:0007669"/>
    <property type="project" value="UniProtKB-KW"/>
</dbReference>
<dbReference type="AlphaFoldDB" id="A0A0G0Z7U4"/>
<evidence type="ECO:0000256" key="2">
    <source>
        <dbReference type="ARBA" id="ARBA00022603"/>
    </source>
</evidence>
<proteinExistence type="inferred from homology"/>